<dbReference type="EMBL" id="FOUZ01000007">
    <property type="protein sequence ID" value="SFN13671.1"/>
    <property type="molecule type" value="Genomic_DNA"/>
</dbReference>
<gene>
    <name evidence="1" type="ORF">SAMN05421738_10738</name>
</gene>
<organism evidence="1 2">
    <name type="scientific">Algoriella xinjiangensis</name>
    <dbReference type="NCBI Taxonomy" id="684065"/>
    <lineage>
        <taxon>Bacteria</taxon>
        <taxon>Pseudomonadati</taxon>
        <taxon>Bacteroidota</taxon>
        <taxon>Flavobacteriia</taxon>
        <taxon>Flavobacteriales</taxon>
        <taxon>Weeksellaceae</taxon>
        <taxon>Algoriella</taxon>
    </lineage>
</organism>
<dbReference type="InterPro" id="IPR012292">
    <property type="entry name" value="Globin/Proto"/>
</dbReference>
<dbReference type="STRING" id="684065.SAMN05421738_10738"/>
<name>A0A1I4WIR0_9FLAO</name>
<dbReference type="SUPFAM" id="SSF46458">
    <property type="entry name" value="Globin-like"/>
    <property type="match status" value="1"/>
</dbReference>
<dbReference type="InterPro" id="IPR009050">
    <property type="entry name" value="Globin-like_sf"/>
</dbReference>
<dbReference type="GO" id="GO:0020037">
    <property type="term" value="F:heme binding"/>
    <property type="evidence" value="ECO:0007669"/>
    <property type="project" value="InterPro"/>
</dbReference>
<dbReference type="Gene3D" id="1.10.490.10">
    <property type="entry name" value="Globins"/>
    <property type="match status" value="1"/>
</dbReference>
<proteinExistence type="predicted"/>
<keyword evidence="2" id="KW-1185">Reference proteome</keyword>
<dbReference type="CDD" id="cd08916">
    <property type="entry name" value="TrHb3_P"/>
    <property type="match status" value="1"/>
</dbReference>
<evidence type="ECO:0000313" key="2">
    <source>
        <dbReference type="Proteomes" id="UP000199149"/>
    </source>
</evidence>
<protein>
    <submittedName>
        <fullName evidence="1">Hemoglobin</fullName>
    </submittedName>
</protein>
<dbReference type="GO" id="GO:0019825">
    <property type="term" value="F:oxygen binding"/>
    <property type="evidence" value="ECO:0007669"/>
    <property type="project" value="InterPro"/>
</dbReference>
<reference evidence="2" key="1">
    <citation type="submission" date="2016-10" db="EMBL/GenBank/DDBJ databases">
        <authorList>
            <person name="Varghese N."/>
            <person name="Submissions S."/>
        </authorList>
    </citation>
    <scope>NUCLEOTIDE SEQUENCE [LARGE SCALE GENOMIC DNA]</scope>
    <source>
        <strain evidence="2">XJ109</strain>
    </source>
</reference>
<dbReference type="OrthoDB" id="25954at2"/>
<sequence length="132" mass="15819">MKKDIETSQDVALLVNTFYDKVQKDDVIGYFFSDVANVNWNEHLPHMIQFWETVLLGKATFEGWPMRKHLNLSKKEKLMPHHFDRWIELWNGIIDENFEGEIAKEAKNRAKIMRDLILFKIDQMDQNKRIIQ</sequence>
<dbReference type="AlphaFoldDB" id="A0A1I4WIR0"/>
<dbReference type="Proteomes" id="UP000199149">
    <property type="component" value="Unassembled WGS sequence"/>
</dbReference>
<dbReference type="RefSeq" id="WP_092908102.1">
    <property type="nucleotide sequence ID" value="NZ_FOUZ01000007.1"/>
</dbReference>
<accession>A0A1I4WIR0</accession>
<evidence type="ECO:0000313" key="1">
    <source>
        <dbReference type="EMBL" id="SFN13671.1"/>
    </source>
</evidence>